<dbReference type="eggNOG" id="COG1595">
    <property type="taxonomic scope" value="Bacteria"/>
</dbReference>
<proteinExistence type="inferred from homology"/>
<keyword evidence="2" id="KW-0805">Transcription regulation</keyword>
<reference evidence="8 9" key="1">
    <citation type="submission" date="2012-06" db="EMBL/GenBank/DDBJ databases">
        <title>Complete sequence of Sulfurospirillum barnesii SES-3.</title>
        <authorList>
            <consortium name="US DOE Joint Genome Institute"/>
            <person name="Lucas S."/>
            <person name="Han J."/>
            <person name="Lapidus A."/>
            <person name="Cheng J.-F."/>
            <person name="Goodwin L."/>
            <person name="Pitluck S."/>
            <person name="Peters L."/>
            <person name="Ovchinnikova G."/>
            <person name="Lu M."/>
            <person name="Detter J.C."/>
            <person name="Han C."/>
            <person name="Tapia R."/>
            <person name="Land M."/>
            <person name="Hauser L."/>
            <person name="Kyrpides N."/>
            <person name="Ivanova N."/>
            <person name="Pagani I."/>
            <person name="Stolz J."/>
            <person name="Arkin A."/>
            <person name="Dehal P."/>
            <person name="Oremland R."/>
            <person name="Saltikov C."/>
            <person name="Basu P."/>
            <person name="Hollibaugh J."/>
            <person name="Newman D."/>
            <person name="Stolyar S."/>
            <person name="Hazen T."/>
            <person name="Woyke T."/>
        </authorList>
    </citation>
    <scope>NUCLEOTIDE SEQUENCE [LARGE SCALE GENOMIC DNA]</scope>
    <source>
        <strain evidence="9">ATCC 700032 / DSM 10660 / SES-3</strain>
    </source>
</reference>
<dbReference type="HOGENOM" id="CLU_047691_12_3_7"/>
<keyword evidence="4" id="KW-0238">DNA-binding</keyword>
<evidence type="ECO:0000256" key="1">
    <source>
        <dbReference type="ARBA" id="ARBA00010641"/>
    </source>
</evidence>
<evidence type="ECO:0000256" key="3">
    <source>
        <dbReference type="ARBA" id="ARBA00023082"/>
    </source>
</evidence>
<dbReference type="InterPro" id="IPR013249">
    <property type="entry name" value="RNA_pol_sigma70_r4_t2"/>
</dbReference>
<evidence type="ECO:0000259" key="7">
    <source>
        <dbReference type="Pfam" id="PF08281"/>
    </source>
</evidence>
<evidence type="ECO:0000256" key="2">
    <source>
        <dbReference type="ARBA" id="ARBA00023015"/>
    </source>
</evidence>
<dbReference type="Proteomes" id="UP000006176">
    <property type="component" value="Chromosome"/>
</dbReference>
<sequence>MLKYYNELLYFAQKLIGNKEDARDLIQETYTKAIAIKDRIDIANERAYLYKIVKNLAIKESMGKQKYESVIFEELIHFEESPHPEELLMQEEHEVAFLSVVHALPSRAKQAFILHTVDGYSRKEIASMMGITTNAVEKLIKRASISIEEELAKKGF</sequence>
<dbReference type="NCBIfam" id="TIGR02937">
    <property type="entry name" value="sigma70-ECF"/>
    <property type="match status" value="1"/>
</dbReference>
<dbReference type="PANTHER" id="PTHR43133:SF8">
    <property type="entry name" value="RNA POLYMERASE SIGMA FACTOR HI_1459-RELATED"/>
    <property type="match status" value="1"/>
</dbReference>
<organism evidence="8 9">
    <name type="scientific">Sulfurospirillum barnesii (strain ATCC 700032 / DSM 10660 / SES-3)</name>
    <dbReference type="NCBI Taxonomy" id="760154"/>
    <lineage>
        <taxon>Bacteria</taxon>
        <taxon>Pseudomonadati</taxon>
        <taxon>Campylobacterota</taxon>
        <taxon>Epsilonproteobacteria</taxon>
        <taxon>Campylobacterales</taxon>
        <taxon>Sulfurospirillaceae</taxon>
        <taxon>Sulfurospirillum</taxon>
    </lineage>
</organism>
<dbReference type="Gene3D" id="1.10.1740.10">
    <property type="match status" value="1"/>
</dbReference>
<evidence type="ECO:0000256" key="5">
    <source>
        <dbReference type="ARBA" id="ARBA00023163"/>
    </source>
</evidence>
<dbReference type="SUPFAM" id="SSF88659">
    <property type="entry name" value="Sigma3 and sigma4 domains of RNA polymerase sigma factors"/>
    <property type="match status" value="1"/>
</dbReference>
<dbReference type="PANTHER" id="PTHR43133">
    <property type="entry name" value="RNA POLYMERASE ECF-TYPE SIGMA FACTO"/>
    <property type="match status" value="1"/>
</dbReference>
<dbReference type="KEGG" id="sba:Sulba_2004"/>
<dbReference type="EMBL" id="CP003333">
    <property type="protein sequence ID" value="AFL69283.1"/>
    <property type="molecule type" value="Genomic_DNA"/>
</dbReference>
<dbReference type="SUPFAM" id="SSF88946">
    <property type="entry name" value="Sigma2 domain of RNA polymerase sigma factors"/>
    <property type="match status" value="1"/>
</dbReference>
<dbReference type="Gene3D" id="1.10.10.10">
    <property type="entry name" value="Winged helix-like DNA-binding domain superfamily/Winged helix DNA-binding domain"/>
    <property type="match status" value="1"/>
</dbReference>
<keyword evidence="9" id="KW-1185">Reference proteome</keyword>
<dbReference type="Pfam" id="PF08281">
    <property type="entry name" value="Sigma70_r4_2"/>
    <property type="match status" value="1"/>
</dbReference>
<keyword evidence="5" id="KW-0804">Transcription</keyword>
<dbReference type="RefSeq" id="WP_014770158.1">
    <property type="nucleotide sequence ID" value="NC_018002.1"/>
</dbReference>
<evidence type="ECO:0000313" key="8">
    <source>
        <dbReference type="EMBL" id="AFL69283.1"/>
    </source>
</evidence>
<comment type="similarity">
    <text evidence="1">Belongs to the sigma-70 factor family. ECF subfamily.</text>
</comment>
<feature type="domain" description="RNA polymerase sigma factor 70 region 4 type 2" evidence="7">
    <location>
        <begin position="96"/>
        <end position="143"/>
    </location>
</feature>
<dbReference type="Pfam" id="PF04542">
    <property type="entry name" value="Sigma70_r2"/>
    <property type="match status" value="1"/>
</dbReference>
<accession>I3XZA9</accession>
<dbReference type="InterPro" id="IPR039425">
    <property type="entry name" value="RNA_pol_sigma-70-like"/>
</dbReference>
<dbReference type="InterPro" id="IPR014284">
    <property type="entry name" value="RNA_pol_sigma-70_dom"/>
</dbReference>
<evidence type="ECO:0000313" key="9">
    <source>
        <dbReference type="Proteomes" id="UP000006176"/>
    </source>
</evidence>
<gene>
    <name evidence="8" type="ordered locus">Sulba_2004</name>
</gene>
<evidence type="ECO:0000259" key="6">
    <source>
        <dbReference type="Pfam" id="PF04542"/>
    </source>
</evidence>
<dbReference type="GO" id="GO:0006352">
    <property type="term" value="P:DNA-templated transcription initiation"/>
    <property type="evidence" value="ECO:0007669"/>
    <property type="project" value="InterPro"/>
</dbReference>
<dbReference type="STRING" id="760154.Sulba_2004"/>
<dbReference type="InterPro" id="IPR036388">
    <property type="entry name" value="WH-like_DNA-bd_sf"/>
</dbReference>
<dbReference type="GO" id="GO:0016987">
    <property type="term" value="F:sigma factor activity"/>
    <property type="evidence" value="ECO:0007669"/>
    <property type="project" value="UniProtKB-KW"/>
</dbReference>
<evidence type="ECO:0000256" key="4">
    <source>
        <dbReference type="ARBA" id="ARBA00023125"/>
    </source>
</evidence>
<dbReference type="GO" id="GO:0003677">
    <property type="term" value="F:DNA binding"/>
    <property type="evidence" value="ECO:0007669"/>
    <property type="project" value="UniProtKB-KW"/>
</dbReference>
<dbReference type="AlphaFoldDB" id="I3XZA9"/>
<dbReference type="InterPro" id="IPR007627">
    <property type="entry name" value="RNA_pol_sigma70_r2"/>
</dbReference>
<dbReference type="PATRIC" id="fig|760154.4.peg.2001"/>
<dbReference type="InterPro" id="IPR013325">
    <property type="entry name" value="RNA_pol_sigma_r2"/>
</dbReference>
<name>I3XZA9_SULBS</name>
<keyword evidence="3" id="KW-0731">Sigma factor</keyword>
<dbReference type="OrthoDB" id="5365776at2"/>
<protein>
    <submittedName>
        <fullName evidence="8">RNA polymerase sigma factor, sigma-70 family</fullName>
    </submittedName>
</protein>
<dbReference type="InterPro" id="IPR013324">
    <property type="entry name" value="RNA_pol_sigma_r3/r4-like"/>
</dbReference>
<feature type="domain" description="RNA polymerase sigma-70 region 2" evidence="6">
    <location>
        <begin position="3"/>
        <end position="60"/>
    </location>
</feature>